<organism evidence="1">
    <name type="scientific">bioreactor metagenome</name>
    <dbReference type="NCBI Taxonomy" id="1076179"/>
    <lineage>
        <taxon>unclassified sequences</taxon>
        <taxon>metagenomes</taxon>
        <taxon>ecological metagenomes</taxon>
    </lineage>
</organism>
<accession>A0A645F058</accession>
<name>A0A645F058_9ZZZZ</name>
<reference evidence="1" key="1">
    <citation type="submission" date="2019-08" db="EMBL/GenBank/DDBJ databases">
        <authorList>
            <person name="Kucharzyk K."/>
            <person name="Murdoch R.W."/>
            <person name="Higgins S."/>
            <person name="Loffler F."/>
        </authorList>
    </citation>
    <scope>NUCLEOTIDE SEQUENCE</scope>
</reference>
<evidence type="ECO:0000313" key="1">
    <source>
        <dbReference type="EMBL" id="MPN07130.1"/>
    </source>
</evidence>
<proteinExistence type="predicted"/>
<gene>
    <name evidence="1" type="ORF">SDC9_154396</name>
</gene>
<dbReference type="EMBL" id="VSSQ01053092">
    <property type="protein sequence ID" value="MPN07130.1"/>
    <property type="molecule type" value="Genomic_DNA"/>
</dbReference>
<comment type="caution">
    <text evidence="1">The sequence shown here is derived from an EMBL/GenBank/DDBJ whole genome shotgun (WGS) entry which is preliminary data.</text>
</comment>
<protein>
    <submittedName>
        <fullName evidence="1">Uncharacterized protein</fullName>
    </submittedName>
</protein>
<dbReference type="AlphaFoldDB" id="A0A645F058"/>
<sequence>MRILASVFSVIFSMYVRCSGGRSARRTAVYAPCVCAFIFPKGAPAPTAFLFPGCPPRFLLDCCFSSKTCHLSKLFHFLTCSGFTPVCSATSFVVSFPSDSIQILQASSRSRLRSLAISPHPLSFVFQFPLWLDPRKGKK</sequence>